<dbReference type="SUPFAM" id="SSF54862">
    <property type="entry name" value="4Fe-4S ferredoxins"/>
    <property type="match status" value="1"/>
</dbReference>
<dbReference type="GO" id="GO:0046872">
    <property type="term" value="F:metal ion binding"/>
    <property type="evidence" value="ECO:0007669"/>
    <property type="project" value="UniProtKB-KW"/>
</dbReference>
<dbReference type="PANTHER" id="PTHR43687">
    <property type="entry name" value="ADENYLYLSULFATE REDUCTASE, BETA SUBUNIT"/>
    <property type="match status" value="1"/>
</dbReference>
<evidence type="ECO:0000256" key="2">
    <source>
        <dbReference type="ARBA" id="ARBA00022723"/>
    </source>
</evidence>
<dbReference type="RefSeq" id="WP_271124562.1">
    <property type="nucleotide sequence ID" value="NZ_JALHAN010000069.1"/>
</dbReference>
<evidence type="ECO:0000313" key="7">
    <source>
        <dbReference type="Proteomes" id="UP001150641"/>
    </source>
</evidence>
<sequence>MVLNADICTSCGNCQFVCPTAALESLSAPQRSFHGAALIAPFSIIPPTVEELLIWHTERGIRCVELDIETSPGWLVALARLNLRLKQLGEPCWTVAQPEEKPVNTGRRSWLRINKADASTASVLPARGLNNSSFALSLEKSSCYLCSACSRICPQAAIEINDEAFILHHSRCNGCKACTDVCLPHALTLTNDLQSGTTRFSVKSTGCTTCQQLFLTWPGGSNECPVCQRHAFGMREA</sequence>
<dbReference type="PANTHER" id="PTHR43687:SF1">
    <property type="entry name" value="FERREDOXIN III"/>
    <property type="match status" value="1"/>
</dbReference>
<dbReference type="InterPro" id="IPR017900">
    <property type="entry name" value="4Fe4S_Fe_S_CS"/>
</dbReference>
<comment type="caution">
    <text evidence="6">The sequence shown here is derived from an EMBL/GenBank/DDBJ whole genome shotgun (WGS) entry which is preliminary data.</text>
</comment>
<reference evidence="6" key="1">
    <citation type="submission" date="2022-03" db="EMBL/GenBank/DDBJ databases">
        <title>Proposal of a novel genus Dryocolo and two novel species.</title>
        <authorList>
            <person name="Maddock D.W."/>
            <person name="Brady C.L."/>
            <person name="Denman S."/>
            <person name="Arnold D."/>
        </authorList>
    </citation>
    <scope>NUCLEOTIDE SEQUENCE</scope>
    <source>
        <strain evidence="6">H6W4</strain>
    </source>
</reference>
<protein>
    <submittedName>
        <fullName evidence="6">4Fe-4S binding protein</fullName>
    </submittedName>
</protein>
<feature type="domain" description="4Fe-4S ferredoxin-type" evidence="5">
    <location>
        <begin position="1"/>
        <end position="29"/>
    </location>
</feature>
<evidence type="ECO:0000259" key="5">
    <source>
        <dbReference type="PROSITE" id="PS51379"/>
    </source>
</evidence>
<dbReference type="PROSITE" id="PS00198">
    <property type="entry name" value="4FE4S_FER_1"/>
    <property type="match status" value="2"/>
</dbReference>
<keyword evidence="3" id="KW-0408">Iron</keyword>
<keyword evidence="4" id="KW-0411">Iron-sulfur</keyword>
<gene>
    <name evidence="6" type="ORF">MUA00_19055</name>
</gene>
<name>A0A9X3ACP9_9ENTR</name>
<evidence type="ECO:0000313" key="6">
    <source>
        <dbReference type="EMBL" id="MCT4703879.1"/>
    </source>
</evidence>
<evidence type="ECO:0000256" key="4">
    <source>
        <dbReference type="ARBA" id="ARBA00023014"/>
    </source>
</evidence>
<evidence type="ECO:0000256" key="3">
    <source>
        <dbReference type="ARBA" id="ARBA00023004"/>
    </source>
</evidence>
<dbReference type="Gene3D" id="3.30.70.20">
    <property type="match status" value="1"/>
</dbReference>
<dbReference type="EMBL" id="JALHAP010000082">
    <property type="protein sequence ID" value="MCT4703879.1"/>
    <property type="molecule type" value="Genomic_DNA"/>
</dbReference>
<feature type="domain" description="4Fe-4S ferredoxin-type" evidence="5">
    <location>
        <begin position="164"/>
        <end position="192"/>
    </location>
</feature>
<dbReference type="AlphaFoldDB" id="A0A9X3ACP9"/>
<accession>A0A9X3ACP9</accession>
<dbReference type="Proteomes" id="UP001150641">
    <property type="component" value="Unassembled WGS sequence"/>
</dbReference>
<organism evidence="6 7">
    <name type="scientific">Dryocola boscaweniae</name>
    <dbReference type="NCBI Taxonomy" id="2925397"/>
    <lineage>
        <taxon>Bacteria</taxon>
        <taxon>Pseudomonadati</taxon>
        <taxon>Pseudomonadota</taxon>
        <taxon>Gammaproteobacteria</taxon>
        <taxon>Enterobacterales</taxon>
        <taxon>Enterobacteriaceae</taxon>
        <taxon>Dryocola</taxon>
    </lineage>
</organism>
<keyword evidence="7" id="KW-1185">Reference proteome</keyword>
<dbReference type="InterPro" id="IPR050572">
    <property type="entry name" value="Fe-S_Ferredoxin"/>
</dbReference>
<dbReference type="GO" id="GO:0051539">
    <property type="term" value="F:4 iron, 4 sulfur cluster binding"/>
    <property type="evidence" value="ECO:0007669"/>
    <property type="project" value="UniProtKB-KW"/>
</dbReference>
<feature type="domain" description="4Fe-4S ferredoxin-type" evidence="5">
    <location>
        <begin position="134"/>
        <end position="163"/>
    </location>
</feature>
<evidence type="ECO:0000256" key="1">
    <source>
        <dbReference type="ARBA" id="ARBA00022485"/>
    </source>
</evidence>
<dbReference type="Pfam" id="PF00037">
    <property type="entry name" value="Fer4"/>
    <property type="match status" value="1"/>
</dbReference>
<dbReference type="InterPro" id="IPR017896">
    <property type="entry name" value="4Fe4S_Fe-S-bd"/>
</dbReference>
<dbReference type="PROSITE" id="PS51379">
    <property type="entry name" value="4FE4S_FER_2"/>
    <property type="match status" value="3"/>
</dbReference>
<proteinExistence type="predicted"/>
<keyword evidence="2" id="KW-0479">Metal-binding</keyword>
<keyword evidence="1" id="KW-0004">4Fe-4S</keyword>